<accession>A0A1B9DRN2</accession>
<evidence type="ECO:0000313" key="10">
    <source>
        <dbReference type="Proteomes" id="UP000321579"/>
    </source>
</evidence>
<reference evidence="8" key="1">
    <citation type="submission" date="2016-03" db="EMBL/GenBank/DDBJ databases">
        <title>Draft genome sequence of Paenibacillus glacialis DSM 22343.</title>
        <authorList>
            <person name="Shin S.-K."/>
            <person name="Yi H."/>
        </authorList>
    </citation>
    <scope>NUCLEOTIDE SEQUENCE [LARGE SCALE GENOMIC DNA]</scope>
    <source>
        <strain evidence="8">NBRC 105008</strain>
    </source>
</reference>
<evidence type="ECO:0000313" key="5">
    <source>
        <dbReference type="EMBL" id="GEL09818.1"/>
    </source>
</evidence>
<comment type="caution">
    <text evidence="6">The sequence shown here is derived from an EMBL/GenBank/DDBJ whole genome shotgun (WGS) entry which is preliminary data.</text>
</comment>
<keyword evidence="9" id="KW-1185">Reference proteome</keyword>
<proteinExistence type="predicted"/>
<dbReference type="EMBL" id="FNEO01000001">
    <property type="protein sequence ID" value="SDI92431.1"/>
    <property type="molecule type" value="Genomic_DNA"/>
</dbReference>
<keyword evidence="3" id="KW-0804">Transcription</keyword>
<feature type="domain" description="HTH araC/xylS-type" evidence="4">
    <location>
        <begin position="181"/>
        <end position="279"/>
    </location>
</feature>
<dbReference type="PANTHER" id="PTHR43280:SF27">
    <property type="entry name" value="TRANSCRIPTIONAL REGULATOR MTLR"/>
    <property type="match status" value="1"/>
</dbReference>
<dbReference type="Proteomes" id="UP000182367">
    <property type="component" value="Unassembled WGS sequence"/>
</dbReference>
<dbReference type="Proteomes" id="UP000321579">
    <property type="component" value="Unassembled WGS sequence"/>
</dbReference>
<dbReference type="SUPFAM" id="SSF46689">
    <property type="entry name" value="Homeodomain-like"/>
    <property type="match status" value="2"/>
</dbReference>
<dbReference type="GO" id="GO:0003700">
    <property type="term" value="F:DNA-binding transcription factor activity"/>
    <property type="evidence" value="ECO:0007669"/>
    <property type="project" value="InterPro"/>
</dbReference>
<dbReference type="RefSeq" id="WP_066326846.1">
    <property type="nucleotide sequence ID" value="NZ_BJVF01000001.1"/>
</dbReference>
<dbReference type="InterPro" id="IPR018060">
    <property type="entry name" value="HTH_AraC"/>
</dbReference>
<gene>
    <name evidence="6" type="ORF">FBGL_06740</name>
    <name evidence="5" type="ORF">FGL01_05570</name>
    <name evidence="7" type="ORF">SAMN05192550_1167</name>
</gene>
<evidence type="ECO:0000256" key="3">
    <source>
        <dbReference type="ARBA" id="ARBA00023163"/>
    </source>
</evidence>
<name>A0A1B9DRN2_9FLAO</name>
<keyword evidence="2 7" id="KW-0238">DNA-binding</keyword>
<keyword evidence="1" id="KW-0805">Transcription regulation</keyword>
<evidence type="ECO:0000313" key="9">
    <source>
        <dbReference type="Proteomes" id="UP000182367"/>
    </source>
</evidence>
<dbReference type="EMBL" id="LVEO01000013">
    <property type="protein sequence ID" value="OCB72345.1"/>
    <property type="molecule type" value="Genomic_DNA"/>
</dbReference>
<reference evidence="5 10" key="4">
    <citation type="submission" date="2019-07" db="EMBL/GenBank/DDBJ databases">
        <title>Whole genome shotgun sequence of Flavobacterium glycines NBRC 105008.</title>
        <authorList>
            <person name="Hosoyama A."/>
            <person name="Uohara A."/>
            <person name="Ohji S."/>
            <person name="Ichikawa N."/>
        </authorList>
    </citation>
    <scope>NUCLEOTIDE SEQUENCE [LARGE SCALE GENOMIC DNA]</scope>
    <source>
        <strain evidence="5 10">NBRC 105008</strain>
    </source>
</reference>
<dbReference type="Gene3D" id="2.60.120.10">
    <property type="entry name" value="Jelly Rolls"/>
    <property type="match status" value="1"/>
</dbReference>
<dbReference type="Proteomes" id="UP000093226">
    <property type="component" value="Unassembled WGS sequence"/>
</dbReference>
<reference evidence="7 9" key="3">
    <citation type="submission" date="2016-10" db="EMBL/GenBank/DDBJ databases">
        <authorList>
            <person name="Varghese N."/>
            <person name="Submissions S."/>
        </authorList>
    </citation>
    <scope>NUCLEOTIDE SEQUENCE [LARGE SCALE GENOMIC DNA]</scope>
    <source>
        <strain evidence="7 9">Gm-149</strain>
    </source>
</reference>
<dbReference type="InterPro" id="IPR014710">
    <property type="entry name" value="RmlC-like_jellyroll"/>
</dbReference>
<dbReference type="Pfam" id="PF12833">
    <property type="entry name" value="HTH_18"/>
    <property type="match status" value="1"/>
</dbReference>
<dbReference type="SMART" id="SM00342">
    <property type="entry name" value="HTH_ARAC"/>
    <property type="match status" value="1"/>
</dbReference>
<dbReference type="InterPro" id="IPR009057">
    <property type="entry name" value="Homeodomain-like_sf"/>
</dbReference>
<dbReference type="GO" id="GO:0043565">
    <property type="term" value="F:sequence-specific DNA binding"/>
    <property type="evidence" value="ECO:0007669"/>
    <property type="project" value="InterPro"/>
</dbReference>
<evidence type="ECO:0000256" key="1">
    <source>
        <dbReference type="ARBA" id="ARBA00023015"/>
    </source>
</evidence>
<dbReference type="OrthoDB" id="1410704at2"/>
<protein>
    <submittedName>
        <fullName evidence="6">AraC family transcriptional regulator</fullName>
    </submittedName>
    <submittedName>
        <fullName evidence="7">AraC-type DNA-binding protein</fullName>
    </submittedName>
</protein>
<dbReference type="InterPro" id="IPR011051">
    <property type="entry name" value="RmlC_Cupin_sf"/>
</dbReference>
<dbReference type="PROSITE" id="PS01124">
    <property type="entry name" value="HTH_ARAC_FAMILY_2"/>
    <property type="match status" value="1"/>
</dbReference>
<dbReference type="EMBL" id="BJVF01000001">
    <property type="protein sequence ID" value="GEL09818.1"/>
    <property type="molecule type" value="Genomic_DNA"/>
</dbReference>
<evidence type="ECO:0000259" key="4">
    <source>
        <dbReference type="PROSITE" id="PS01124"/>
    </source>
</evidence>
<organism evidence="6 8">
    <name type="scientific">Flavobacterium glycines</name>
    <dbReference type="NCBI Taxonomy" id="551990"/>
    <lineage>
        <taxon>Bacteria</taxon>
        <taxon>Pseudomonadati</taxon>
        <taxon>Bacteroidota</taxon>
        <taxon>Flavobacteriia</taxon>
        <taxon>Flavobacteriales</taxon>
        <taxon>Flavobacteriaceae</taxon>
        <taxon>Flavobacterium</taxon>
    </lineage>
</organism>
<dbReference type="SUPFAM" id="SSF51182">
    <property type="entry name" value="RmlC-like cupins"/>
    <property type="match status" value="1"/>
</dbReference>
<evidence type="ECO:0000313" key="8">
    <source>
        <dbReference type="Proteomes" id="UP000093226"/>
    </source>
</evidence>
<sequence length="283" mass="33233">MKAEYRSISPSPGSSFRTSIFEGKEFIASWHFHSQYELTYILGSSGIRYVGDNMANFEYGDLVLVGSNLPHCWKTVGEQKEDVKCIIIQWDEDLLSDWLEKEEFQHIKQLMQLASRGIHFDKEKAKKVESKMLELIELPPFERLLSFLQILQELAVNANYKYLAGQGFTSNLTVKESERVNLIYNYVKEHHNQQISLDAVAEKVAMNKESFCRFFKKTFRKSFFEFINEYKISMATKMLINTDLTASEIGYKVGYNNLSFFNRQFLKFVQIQPSKYRKMYRDI</sequence>
<dbReference type="AlphaFoldDB" id="A0A1B9DRN2"/>
<dbReference type="PANTHER" id="PTHR43280">
    <property type="entry name" value="ARAC-FAMILY TRANSCRIPTIONAL REGULATOR"/>
    <property type="match status" value="1"/>
</dbReference>
<evidence type="ECO:0000256" key="2">
    <source>
        <dbReference type="ARBA" id="ARBA00023125"/>
    </source>
</evidence>
<dbReference type="STRING" id="551990.SAMN05192550_1167"/>
<evidence type="ECO:0000313" key="6">
    <source>
        <dbReference type="EMBL" id="OCB72345.1"/>
    </source>
</evidence>
<evidence type="ECO:0000313" key="7">
    <source>
        <dbReference type="EMBL" id="SDI92431.1"/>
    </source>
</evidence>
<dbReference type="Gene3D" id="1.10.10.60">
    <property type="entry name" value="Homeodomain-like"/>
    <property type="match status" value="2"/>
</dbReference>
<reference evidence="6" key="2">
    <citation type="submission" date="2016-03" db="EMBL/GenBank/DDBJ databases">
        <authorList>
            <person name="Ploux O."/>
        </authorList>
    </citation>
    <scope>NUCLEOTIDE SEQUENCE</scope>
    <source>
        <strain evidence="6">NBRC 105008</strain>
    </source>
</reference>
<dbReference type="CDD" id="cd06976">
    <property type="entry name" value="cupin_MtlR-like_N"/>
    <property type="match status" value="1"/>
</dbReference>